<protein>
    <submittedName>
        <fullName evidence="1">Lysis protein</fullName>
    </submittedName>
</protein>
<organism evidence="1 2">
    <name type="scientific">Pseudomonas viridiflava</name>
    <name type="common">Phytomonas viridiflava</name>
    <dbReference type="NCBI Taxonomy" id="33069"/>
    <lineage>
        <taxon>Bacteria</taxon>
        <taxon>Pseudomonadati</taxon>
        <taxon>Pseudomonadota</taxon>
        <taxon>Gammaproteobacteria</taxon>
        <taxon>Pseudomonadales</taxon>
        <taxon>Pseudomonadaceae</taxon>
        <taxon>Pseudomonas</taxon>
    </lineage>
</organism>
<dbReference type="Proteomes" id="UP001163644">
    <property type="component" value="Chromosome"/>
</dbReference>
<reference evidence="1" key="1">
    <citation type="submission" date="2019-02" db="EMBL/GenBank/DDBJ databases">
        <authorList>
            <person name="Lutz S."/>
            <person name="Schori C."/>
            <person name="Ahrens C.H."/>
            <person name="Gueguen E."/>
        </authorList>
    </citation>
    <scope>NUCLEOTIDE SEQUENCE</scope>
    <source>
        <strain evidence="1">Psy35</strain>
    </source>
</reference>
<proteinExistence type="predicted"/>
<evidence type="ECO:0000313" key="1">
    <source>
        <dbReference type="EMBL" id="UZA71485.1"/>
    </source>
</evidence>
<name>A0AA46ZVI3_PSEVI</name>
<dbReference type="Pfam" id="PF03245">
    <property type="entry name" value="Phage_lysis"/>
    <property type="match status" value="1"/>
</dbReference>
<dbReference type="EMBL" id="CP036495">
    <property type="protein sequence ID" value="UZA71485.1"/>
    <property type="molecule type" value="Genomic_DNA"/>
</dbReference>
<dbReference type="InterPro" id="IPR004929">
    <property type="entry name" value="I-spanin"/>
</dbReference>
<evidence type="ECO:0000313" key="2">
    <source>
        <dbReference type="Proteomes" id="UP001163644"/>
    </source>
</evidence>
<dbReference type="GO" id="GO:0044659">
    <property type="term" value="P:viral release from host cell by cytolysis"/>
    <property type="evidence" value="ECO:0007669"/>
    <property type="project" value="InterPro"/>
</dbReference>
<dbReference type="RefSeq" id="WP_029242414.1">
    <property type="nucleotide sequence ID" value="NZ_CP036495.1"/>
</dbReference>
<accession>A0AA46ZVI3</accession>
<dbReference type="AlphaFoldDB" id="A0AA46ZVI3"/>
<sequence>MTISPLRLALFLLVVGLLTWCVFDYQGDQLDAARDDLSQVSADLVTEQKAARLAREQLAARDQLDTQHTKELNRALTKNSDLQRAVAAGIERLRVHATCPAGSGAAGTASLADAGTAELTADARSAYFTLRDELARSRQMILALQDYIRQVVQRTPAQP</sequence>
<gene>
    <name evidence="1" type="ORF">EZZ81_25900</name>
</gene>